<dbReference type="AlphaFoldDB" id="A0AAV5RCM8"/>
<evidence type="ECO:0000256" key="1">
    <source>
        <dbReference type="ARBA" id="ARBA00003542"/>
    </source>
</evidence>
<dbReference type="GO" id="GO:0005634">
    <property type="term" value="C:nucleus"/>
    <property type="evidence" value="ECO:0007669"/>
    <property type="project" value="UniProtKB-SubCell"/>
</dbReference>
<dbReference type="PROSITE" id="PS51475">
    <property type="entry name" value="PROTEASOME_ALPHA_2"/>
    <property type="match status" value="1"/>
</dbReference>
<dbReference type="SUPFAM" id="SSF56235">
    <property type="entry name" value="N-terminal nucleophile aminohydrolases (Ntn hydrolases)"/>
    <property type="match status" value="1"/>
</dbReference>
<evidence type="ECO:0000313" key="7">
    <source>
        <dbReference type="EMBL" id="GMM48493.1"/>
    </source>
</evidence>
<dbReference type="GO" id="GO:0010499">
    <property type="term" value="P:proteasomal ubiquitin-independent protein catabolic process"/>
    <property type="evidence" value="ECO:0007669"/>
    <property type="project" value="UniProtKB-ARBA"/>
</dbReference>
<evidence type="ECO:0000256" key="3">
    <source>
        <dbReference type="PROSITE-ProRule" id="PRU00808"/>
    </source>
</evidence>
<evidence type="ECO:0000256" key="4">
    <source>
        <dbReference type="RuleBase" id="RU000551"/>
    </source>
</evidence>
<evidence type="ECO:0000256" key="5">
    <source>
        <dbReference type="SAM" id="MobiDB-lite"/>
    </source>
</evidence>
<comment type="subcellular location">
    <subcellularLocation>
        <location evidence="4">Cytoplasm</location>
    </subcellularLocation>
    <subcellularLocation>
        <location evidence="4">Nucleus</location>
    </subcellularLocation>
</comment>
<keyword evidence="2 3" id="KW-0647">Proteasome</keyword>
<keyword evidence="8" id="KW-1185">Reference proteome</keyword>
<dbReference type="SMART" id="SM00948">
    <property type="entry name" value="Proteasome_A_N"/>
    <property type="match status" value="1"/>
</dbReference>
<dbReference type="Proteomes" id="UP001378960">
    <property type="component" value="Unassembled WGS sequence"/>
</dbReference>
<dbReference type="FunFam" id="3.60.20.10:FF:000044">
    <property type="entry name" value="Probable proteasome subunit alpha type-7"/>
    <property type="match status" value="1"/>
</dbReference>
<dbReference type="InterPro" id="IPR001353">
    <property type="entry name" value="Proteasome_sua/b"/>
</dbReference>
<evidence type="ECO:0000313" key="8">
    <source>
        <dbReference type="Proteomes" id="UP001378960"/>
    </source>
</evidence>
<accession>A0AAV5RCM8</accession>
<proteinExistence type="inferred from homology"/>
<dbReference type="PROSITE" id="PS00388">
    <property type="entry name" value="PROTEASOME_ALPHA_1"/>
    <property type="match status" value="1"/>
</dbReference>
<gene>
    <name evidence="7" type="ORF">DAPK24_050910</name>
</gene>
<keyword evidence="4" id="KW-0539">Nucleus</keyword>
<comment type="similarity">
    <text evidence="3 4">Belongs to the peptidase T1A family.</text>
</comment>
<dbReference type="GO" id="GO:0005737">
    <property type="term" value="C:cytoplasm"/>
    <property type="evidence" value="ECO:0007669"/>
    <property type="project" value="UniProtKB-SubCell"/>
</dbReference>
<dbReference type="InterPro" id="IPR023332">
    <property type="entry name" value="Proteasome_alpha-type"/>
</dbReference>
<protein>
    <recommendedName>
        <fullName evidence="4">Proteasome subunit alpha type</fullName>
    </recommendedName>
</protein>
<organism evidence="7 8">
    <name type="scientific">Pichia kluyveri</name>
    <name type="common">Yeast</name>
    <dbReference type="NCBI Taxonomy" id="36015"/>
    <lineage>
        <taxon>Eukaryota</taxon>
        <taxon>Fungi</taxon>
        <taxon>Dikarya</taxon>
        <taxon>Ascomycota</taxon>
        <taxon>Saccharomycotina</taxon>
        <taxon>Pichiomycetes</taxon>
        <taxon>Pichiales</taxon>
        <taxon>Pichiaceae</taxon>
        <taxon>Pichia</taxon>
    </lineage>
</organism>
<dbReference type="GO" id="GO:0043161">
    <property type="term" value="P:proteasome-mediated ubiquitin-dependent protein catabolic process"/>
    <property type="evidence" value="ECO:0007669"/>
    <property type="project" value="UniProtKB-ARBA"/>
</dbReference>
<dbReference type="InterPro" id="IPR029055">
    <property type="entry name" value="Ntn_hydrolases_N"/>
</dbReference>
<evidence type="ECO:0000259" key="6">
    <source>
        <dbReference type="PROSITE" id="PS00388"/>
    </source>
</evidence>
<reference evidence="7 8" key="1">
    <citation type="journal article" date="2023" name="Elife">
        <title>Identification of key yeast species and microbe-microbe interactions impacting larval growth of Drosophila in the wild.</title>
        <authorList>
            <person name="Mure A."/>
            <person name="Sugiura Y."/>
            <person name="Maeda R."/>
            <person name="Honda K."/>
            <person name="Sakurai N."/>
            <person name="Takahashi Y."/>
            <person name="Watada M."/>
            <person name="Katoh T."/>
            <person name="Gotoh A."/>
            <person name="Gotoh Y."/>
            <person name="Taniguchi I."/>
            <person name="Nakamura K."/>
            <person name="Hayashi T."/>
            <person name="Katayama T."/>
            <person name="Uemura T."/>
            <person name="Hattori Y."/>
        </authorList>
    </citation>
    <scope>NUCLEOTIDE SEQUENCE [LARGE SCALE GENOMIC DNA]</scope>
    <source>
        <strain evidence="7 8">PK-24</strain>
    </source>
</reference>
<dbReference type="InterPro" id="IPR050115">
    <property type="entry name" value="Proteasome_alpha"/>
</dbReference>
<dbReference type="EMBL" id="BTGB01000009">
    <property type="protein sequence ID" value="GMM48493.1"/>
    <property type="molecule type" value="Genomic_DNA"/>
</dbReference>
<feature type="region of interest" description="Disordered" evidence="5">
    <location>
        <begin position="239"/>
        <end position="261"/>
    </location>
</feature>
<dbReference type="Pfam" id="PF10584">
    <property type="entry name" value="Proteasome_A_N"/>
    <property type="match status" value="1"/>
</dbReference>
<dbReference type="Gene3D" id="3.60.20.10">
    <property type="entry name" value="Glutamine Phosphoribosylpyrophosphate, subunit 1, domain 1"/>
    <property type="match status" value="1"/>
</dbReference>
<feature type="compositionally biased region" description="Acidic residues" evidence="5">
    <location>
        <begin position="242"/>
        <end position="261"/>
    </location>
</feature>
<sequence length="261" mass="28471">MTSIGTGYDLSNSVFSPDGRNFQVEYASKAVENSGTSLGIKCNDGVVFATEKIITSKLLAPGKNKRIQSIDRHVGVVYSGLIPDGRHFVNRGRDEAQSFKSIYKEPIGLEGLISKLGYYVQAYTCYNSVRPFGINAIVGGVDETGPHLYMVEPSGVYWGYQGTATGKGRQAAKAELEKLDLPNISARDAVKEAARIIHLVHEDNKDKDYELEITWVSTSETDGIHKVVPADLFAEAKKYAEEAEAGSDSDSDSDSDEEMES</sequence>
<dbReference type="Pfam" id="PF00227">
    <property type="entry name" value="Proteasome"/>
    <property type="match status" value="1"/>
</dbReference>
<name>A0AAV5RCM8_PICKL</name>
<dbReference type="PANTHER" id="PTHR11599">
    <property type="entry name" value="PROTEASOME SUBUNIT ALPHA/BETA"/>
    <property type="match status" value="1"/>
</dbReference>
<dbReference type="CDD" id="cd03751">
    <property type="entry name" value="proteasome_alpha_type_3"/>
    <property type="match status" value="1"/>
</dbReference>
<dbReference type="InterPro" id="IPR000426">
    <property type="entry name" value="Proteasome_asu_N"/>
</dbReference>
<comment type="subunit">
    <text evidence="4">The 26S proteasome consists of a 20S proteasome core and two 19S regulatory subunits.</text>
</comment>
<dbReference type="GO" id="GO:0019773">
    <property type="term" value="C:proteasome core complex, alpha-subunit complex"/>
    <property type="evidence" value="ECO:0007669"/>
    <property type="project" value="UniProtKB-UniRule"/>
</dbReference>
<feature type="domain" description="Proteasome alpha-type subunits" evidence="6">
    <location>
        <begin position="8"/>
        <end position="30"/>
    </location>
</feature>
<keyword evidence="4" id="KW-0963">Cytoplasm</keyword>
<comment type="caution">
    <text evidence="7">The sequence shown here is derived from an EMBL/GenBank/DDBJ whole genome shotgun (WGS) entry which is preliminary data.</text>
</comment>
<comment type="function">
    <text evidence="1">The proteasome degrades poly-ubiquitinated proteins in the cytoplasm and in the nucleus. It is essential for the regulated turnover of proteins and for the removal of misfolded proteins. The proteasome is a multicatalytic proteinase complex that is characterized by its ability to cleave peptides with Arg, Phe, Tyr, Leu, and Glu adjacent to the leaving group at neutral or slightly basic pH. It has an ATP-dependent proteolytic activity.</text>
</comment>
<evidence type="ECO:0000256" key="2">
    <source>
        <dbReference type="ARBA" id="ARBA00022942"/>
    </source>
</evidence>